<sequence>MTLLKIHFIMLFIETRKDSTQKFKI</sequence>
<name>A0A2P2N4W8_RHIMU</name>
<proteinExistence type="predicted"/>
<reference evidence="1" key="1">
    <citation type="submission" date="2018-02" db="EMBL/GenBank/DDBJ databases">
        <title>Rhizophora mucronata_Transcriptome.</title>
        <authorList>
            <person name="Meera S.P."/>
            <person name="Sreeshan A."/>
            <person name="Augustine A."/>
        </authorList>
    </citation>
    <scope>NUCLEOTIDE SEQUENCE</scope>
    <source>
        <tissue evidence="1">Leaf</tissue>
    </source>
</reference>
<protein>
    <submittedName>
        <fullName evidence="1">Uncharacterized protein</fullName>
    </submittedName>
</protein>
<dbReference type="EMBL" id="GGEC01057067">
    <property type="protein sequence ID" value="MBX37551.1"/>
    <property type="molecule type" value="Transcribed_RNA"/>
</dbReference>
<evidence type="ECO:0000313" key="1">
    <source>
        <dbReference type="EMBL" id="MBX37551.1"/>
    </source>
</evidence>
<organism evidence="1">
    <name type="scientific">Rhizophora mucronata</name>
    <name type="common">Asiatic mangrove</name>
    <dbReference type="NCBI Taxonomy" id="61149"/>
    <lineage>
        <taxon>Eukaryota</taxon>
        <taxon>Viridiplantae</taxon>
        <taxon>Streptophyta</taxon>
        <taxon>Embryophyta</taxon>
        <taxon>Tracheophyta</taxon>
        <taxon>Spermatophyta</taxon>
        <taxon>Magnoliopsida</taxon>
        <taxon>eudicotyledons</taxon>
        <taxon>Gunneridae</taxon>
        <taxon>Pentapetalae</taxon>
        <taxon>rosids</taxon>
        <taxon>fabids</taxon>
        <taxon>Malpighiales</taxon>
        <taxon>Rhizophoraceae</taxon>
        <taxon>Rhizophora</taxon>
    </lineage>
</organism>
<dbReference type="AlphaFoldDB" id="A0A2P2N4W8"/>
<accession>A0A2P2N4W8</accession>